<evidence type="ECO:0000256" key="5">
    <source>
        <dbReference type="PROSITE-ProRule" id="PRU01248"/>
    </source>
</evidence>
<gene>
    <name evidence="8" type="ORF">FPZ49_11245</name>
</gene>
<evidence type="ECO:0000256" key="2">
    <source>
        <dbReference type="ARBA" id="ARBA00022908"/>
    </source>
</evidence>
<dbReference type="InterPro" id="IPR004107">
    <property type="entry name" value="Integrase_SAM-like_N"/>
</dbReference>
<dbReference type="CDD" id="cd00397">
    <property type="entry name" value="DNA_BRE_C"/>
    <property type="match status" value="1"/>
</dbReference>
<evidence type="ECO:0000256" key="3">
    <source>
        <dbReference type="ARBA" id="ARBA00023125"/>
    </source>
</evidence>
<dbReference type="Pfam" id="PF02899">
    <property type="entry name" value="Phage_int_SAM_1"/>
    <property type="match status" value="1"/>
</dbReference>
<comment type="caution">
    <text evidence="8">The sequence shown here is derived from an EMBL/GenBank/DDBJ whole genome shotgun (WGS) entry which is preliminary data.</text>
</comment>
<evidence type="ECO:0000259" key="7">
    <source>
        <dbReference type="PROSITE" id="PS51900"/>
    </source>
</evidence>
<dbReference type="OrthoDB" id="2399485at2"/>
<dbReference type="InterPro" id="IPR002104">
    <property type="entry name" value="Integrase_catalytic"/>
</dbReference>
<dbReference type="AlphaFoldDB" id="A0A559KCW5"/>
<keyword evidence="2" id="KW-0229">DNA integration</keyword>
<keyword evidence="9" id="KW-1185">Reference proteome</keyword>
<dbReference type="GO" id="GO:0006310">
    <property type="term" value="P:DNA recombination"/>
    <property type="evidence" value="ECO:0007669"/>
    <property type="project" value="UniProtKB-KW"/>
</dbReference>
<accession>A0A559KCW5</accession>
<feature type="domain" description="Tyr recombinase" evidence="6">
    <location>
        <begin position="124"/>
        <end position="307"/>
    </location>
</feature>
<name>A0A559KCW5_9BACL</name>
<dbReference type="Pfam" id="PF00589">
    <property type="entry name" value="Phage_integrase"/>
    <property type="match status" value="1"/>
</dbReference>
<dbReference type="InterPro" id="IPR010998">
    <property type="entry name" value="Integrase_recombinase_N"/>
</dbReference>
<dbReference type="InterPro" id="IPR011010">
    <property type="entry name" value="DNA_brk_join_enz"/>
</dbReference>
<dbReference type="PROSITE" id="PS51900">
    <property type="entry name" value="CB"/>
    <property type="match status" value="1"/>
</dbReference>
<dbReference type="PANTHER" id="PTHR30349">
    <property type="entry name" value="PHAGE INTEGRASE-RELATED"/>
    <property type="match status" value="1"/>
</dbReference>
<keyword evidence="4" id="KW-0233">DNA recombination</keyword>
<dbReference type="PROSITE" id="PS51898">
    <property type="entry name" value="TYR_RECOMBINASE"/>
    <property type="match status" value="1"/>
</dbReference>
<comment type="similarity">
    <text evidence="1">Belongs to the 'phage' integrase family.</text>
</comment>
<dbReference type="InterPro" id="IPR013762">
    <property type="entry name" value="Integrase-like_cat_sf"/>
</dbReference>
<evidence type="ECO:0000256" key="4">
    <source>
        <dbReference type="ARBA" id="ARBA00023172"/>
    </source>
</evidence>
<dbReference type="InterPro" id="IPR050090">
    <property type="entry name" value="Tyrosine_recombinase_XerCD"/>
</dbReference>
<evidence type="ECO:0000313" key="9">
    <source>
        <dbReference type="Proteomes" id="UP000317036"/>
    </source>
</evidence>
<dbReference type="PANTHER" id="PTHR30349:SF64">
    <property type="entry name" value="PROPHAGE INTEGRASE INTD-RELATED"/>
    <property type="match status" value="1"/>
</dbReference>
<dbReference type="GO" id="GO:0003677">
    <property type="term" value="F:DNA binding"/>
    <property type="evidence" value="ECO:0007669"/>
    <property type="project" value="UniProtKB-UniRule"/>
</dbReference>
<protein>
    <submittedName>
        <fullName evidence="8">Tyrosine-type recombinase/integrase</fullName>
    </submittedName>
</protein>
<proteinExistence type="inferred from homology"/>
<organism evidence="8 9">
    <name type="scientific">Paenibacillus cremeus</name>
    <dbReference type="NCBI Taxonomy" id="2163881"/>
    <lineage>
        <taxon>Bacteria</taxon>
        <taxon>Bacillati</taxon>
        <taxon>Bacillota</taxon>
        <taxon>Bacilli</taxon>
        <taxon>Bacillales</taxon>
        <taxon>Paenibacillaceae</taxon>
        <taxon>Paenibacillus</taxon>
    </lineage>
</organism>
<dbReference type="SUPFAM" id="SSF56349">
    <property type="entry name" value="DNA breaking-rejoining enzymes"/>
    <property type="match status" value="1"/>
</dbReference>
<reference evidence="8 9" key="1">
    <citation type="submission" date="2019-07" db="EMBL/GenBank/DDBJ databases">
        <authorList>
            <person name="Kim J."/>
        </authorList>
    </citation>
    <scope>NUCLEOTIDE SEQUENCE [LARGE SCALE GENOMIC DNA]</scope>
    <source>
        <strain evidence="8 9">JC52</strain>
    </source>
</reference>
<dbReference type="GO" id="GO:0015074">
    <property type="term" value="P:DNA integration"/>
    <property type="evidence" value="ECO:0007669"/>
    <property type="project" value="UniProtKB-KW"/>
</dbReference>
<evidence type="ECO:0000313" key="8">
    <source>
        <dbReference type="EMBL" id="TVY09939.1"/>
    </source>
</evidence>
<sequence length="350" mass="40849">MQSLKNIVGFVNSSVYSDICLFLEDVRLSEGTKIGYKHDIELFFSFLGKNLLSLSFDDLQIEHKTVVHYRNFLINDKKYSSSSVNRKIASLQSLYAFFKRNKYDTKYGIDTEVFQIDKLNNKSKSYGDLSPEEVDAMIVAVQKQVKGLEKSLLIRMATRTSYREDTLLNLSWDDLQVDHEQNCCFVNTVEEKTDKEMSQPITLDLYNDLKQIKSLTYYQRYSDNKIFHLSKRTIWEMMNTLKEELGIHPKRNIVFHSFRNFAPNFIIDTQGDFKAAQMQTGHSDINTLWKSYVNKKRDVSKMAGILLDEEIDNDAFDELTFDEMKMLLNGTRNGMRTQLLREAMKIIGNR</sequence>
<evidence type="ECO:0000259" key="6">
    <source>
        <dbReference type="PROSITE" id="PS51898"/>
    </source>
</evidence>
<dbReference type="Proteomes" id="UP000317036">
    <property type="component" value="Unassembled WGS sequence"/>
</dbReference>
<dbReference type="EMBL" id="VNJI01000011">
    <property type="protein sequence ID" value="TVY09939.1"/>
    <property type="molecule type" value="Genomic_DNA"/>
</dbReference>
<dbReference type="Gene3D" id="1.10.443.10">
    <property type="entry name" value="Intergrase catalytic core"/>
    <property type="match status" value="1"/>
</dbReference>
<dbReference type="Gene3D" id="1.10.150.130">
    <property type="match status" value="1"/>
</dbReference>
<evidence type="ECO:0000256" key="1">
    <source>
        <dbReference type="ARBA" id="ARBA00008857"/>
    </source>
</evidence>
<dbReference type="RefSeq" id="WP_144846542.1">
    <property type="nucleotide sequence ID" value="NZ_VNJI01000011.1"/>
</dbReference>
<dbReference type="InterPro" id="IPR044068">
    <property type="entry name" value="CB"/>
</dbReference>
<keyword evidence="3 5" id="KW-0238">DNA-binding</keyword>
<feature type="domain" description="Core-binding (CB)" evidence="7">
    <location>
        <begin position="13"/>
        <end position="99"/>
    </location>
</feature>